<reference evidence="2 3" key="1">
    <citation type="submission" date="2020-07" db="EMBL/GenBank/DDBJ databases">
        <title>Stappia sp., F7233, whole genome shotgun sequencing project.</title>
        <authorList>
            <person name="Jiang S."/>
            <person name="Liu Z.W."/>
            <person name="Du Z.J."/>
        </authorList>
    </citation>
    <scope>NUCLEOTIDE SEQUENCE [LARGE SCALE GENOMIC DNA]</scope>
    <source>
        <strain evidence="2 3">F7233</strain>
    </source>
</reference>
<proteinExistence type="predicted"/>
<accession>A0A839AG88</accession>
<feature type="chain" id="PRO_5032444854" evidence="1">
    <location>
        <begin position="35"/>
        <end position="250"/>
    </location>
</feature>
<dbReference type="AlphaFoldDB" id="A0A839AG88"/>
<name>A0A839AG88_9HYPH</name>
<evidence type="ECO:0000313" key="3">
    <source>
        <dbReference type="Proteomes" id="UP000541109"/>
    </source>
</evidence>
<evidence type="ECO:0000256" key="1">
    <source>
        <dbReference type="SAM" id="SignalP"/>
    </source>
</evidence>
<evidence type="ECO:0000313" key="2">
    <source>
        <dbReference type="EMBL" id="MBA5777872.1"/>
    </source>
</evidence>
<sequence>MKARAIRSAGLPVAALVAGILCAGALLQAGPAHAEEARLSTIDLVGRGTVTAAPDMAFVTSGVVSDADTAAEAMKANSAAMTQVVDAIKGAGIEARDIQTSGFSVSPRYAQVKRTNGEEHLKIVGYRVSNGVTVRVRDLSKLGSLLDTMVADGANEISGISFQVSDADKRRDEARKEAMADAIRKAKLYAEAAGVELGRILSINEQWANVRPQPYFTARAEKALSDAAPPVEAGEETLDVQVNVSWELKP</sequence>
<keyword evidence="1" id="KW-0732">Signal</keyword>
<dbReference type="RefSeq" id="WP_182165636.1">
    <property type="nucleotide sequence ID" value="NZ_JACFXV010000053.1"/>
</dbReference>
<dbReference type="InterPro" id="IPR007497">
    <property type="entry name" value="SIMPL/DUF541"/>
</dbReference>
<dbReference type="Gene3D" id="3.30.110.170">
    <property type="entry name" value="Protein of unknown function (DUF541), domain 1"/>
    <property type="match status" value="1"/>
</dbReference>
<comment type="caution">
    <text evidence="2">The sequence shown here is derived from an EMBL/GenBank/DDBJ whole genome shotgun (WGS) entry which is preliminary data.</text>
</comment>
<dbReference type="PANTHER" id="PTHR34387">
    <property type="entry name" value="SLR1258 PROTEIN"/>
    <property type="match status" value="1"/>
</dbReference>
<organism evidence="2 3">
    <name type="scientific">Stappia albiluteola</name>
    <dbReference type="NCBI Taxonomy" id="2758565"/>
    <lineage>
        <taxon>Bacteria</taxon>
        <taxon>Pseudomonadati</taxon>
        <taxon>Pseudomonadota</taxon>
        <taxon>Alphaproteobacteria</taxon>
        <taxon>Hyphomicrobiales</taxon>
        <taxon>Stappiaceae</taxon>
        <taxon>Stappia</taxon>
    </lineage>
</organism>
<dbReference type="Gene3D" id="3.30.70.2970">
    <property type="entry name" value="Protein of unknown function (DUF541), domain 2"/>
    <property type="match status" value="1"/>
</dbReference>
<dbReference type="Proteomes" id="UP000541109">
    <property type="component" value="Unassembled WGS sequence"/>
</dbReference>
<keyword evidence="3" id="KW-1185">Reference proteome</keyword>
<gene>
    <name evidence="2" type="ORF">H2509_12140</name>
</gene>
<dbReference type="PANTHER" id="PTHR34387:SF1">
    <property type="entry name" value="PERIPLASMIC IMMUNOGENIC PROTEIN"/>
    <property type="match status" value="1"/>
</dbReference>
<dbReference type="InterPro" id="IPR052022">
    <property type="entry name" value="26kDa_periplasmic_antigen"/>
</dbReference>
<feature type="signal peptide" evidence="1">
    <location>
        <begin position="1"/>
        <end position="34"/>
    </location>
</feature>
<dbReference type="GO" id="GO:0006974">
    <property type="term" value="P:DNA damage response"/>
    <property type="evidence" value="ECO:0007669"/>
    <property type="project" value="TreeGrafter"/>
</dbReference>
<dbReference type="EMBL" id="JACFXV010000053">
    <property type="protein sequence ID" value="MBA5777872.1"/>
    <property type="molecule type" value="Genomic_DNA"/>
</dbReference>
<dbReference type="Pfam" id="PF04402">
    <property type="entry name" value="SIMPL"/>
    <property type="match status" value="1"/>
</dbReference>
<protein>
    <submittedName>
        <fullName evidence="2">SIMPL domain-containing protein</fullName>
    </submittedName>
</protein>